<proteinExistence type="predicted"/>
<gene>
    <name evidence="1" type="ORF">LOK49_LG04G02783</name>
</gene>
<organism evidence="1 2">
    <name type="scientific">Camellia lanceoleosa</name>
    <dbReference type="NCBI Taxonomy" id="1840588"/>
    <lineage>
        <taxon>Eukaryota</taxon>
        <taxon>Viridiplantae</taxon>
        <taxon>Streptophyta</taxon>
        <taxon>Embryophyta</taxon>
        <taxon>Tracheophyta</taxon>
        <taxon>Spermatophyta</taxon>
        <taxon>Magnoliopsida</taxon>
        <taxon>eudicotyledons</taxon>
        <taxon>Gunneridae</taxon>
        <taxon>Pentapetalae</taxon>
        <taxon>asterids</taxon>
        <taxon>Ericales</taxon>
        <taxon>Theaceae</taxon>
        <taxon>Camellia</taxon>
    </lineage>
</organism>
<evidence type="ECO:0000313" key="2">
    <source>
        <dbReference type="Proteomes" id="UP001060215"/>
    </source>
</evidence>
<name>A0ACC0I526_9ERIC</name>
<comment type="caution">
    <text evidence="1">The sequence shown here is derived from an EMBL/GenBank/DDBJ whole genome shotgun (WGS) entry which is preliminary data.</text>
</comment>
<dbReference type="EMBL" id="CM045759">
    <property type="protein sequence ID" value="KAI8019860.1"/>
    <property type="molecule type" value="Genomic_DNA"/>
</dbReference>
<protein>
    <submittedName>
        <fullName evidence="1">GDSL esterase/lipase APG</fullName>
    </submittedName>
</protein>
<reference evidence="1 2" key="1">
    <citation type="journal article" date="2022" name="Plant J.">
        <title>Chromosome-level genome of Camellia lanceoleosa provides a valuable resource for understanding genome evolution and self-incompatibility.</title>
        <authorList>
            <person name="Gong W."/>
            <person name="Xiao S."/>
            <person name="Wang L."/>
            <person name="Liao Z."/>
            <person name="Chang Y."/>
            <person name="Mo W."/>
            <person name="Hu G."/>
            <person name="Li W."/>
            <person name="Zhao G."/>
            <person name="Zhu H."/>
            <person name="Hu X."/>
            <person name="Ji K."/>
            <person name="Xiang X."/>
            <person name="Song Q."/>
            <person name="Yuan D."/>
            <person name="Jin S."/>
            <person name="Zhang L."/>
        </authorList>
    </citation>
    <scope>NUCLEOTIDE SEQUENCE [LARGE SCALE GENOMIC DNA]</scope>
    <source>
        <strain evidence="1">SQ_2022a</strain>
    </source>
</reference>
<evidence type="ECO:0000313" key="1">
    <source>
        <dbReference type="EMBL" id="KAI8019860.1"/>
    </source>
</evidence>
<accession>A0ACC0I526</accession>
<sequence>MIGLRCVVLCCVGLLSVSLALGSSWFKLELEGLKTMLERFLKIQELWSPSGCIMAMSTLCRPSKPSRLPSQQRRAVEAESSRSSSFDSNADTLGFTAYPPAYLSPQASGKKLLLGANFASAGSGYDDKTAFLSHAIPLSQQLEYYKEYQAKLAKVAGNEKARSIIKDGLYILSAGNSDFLQNYYVNPFLYKVYTPYQYSSYIVSIFSSFVKRLYNLGARRIGVTSFPPLGCVPLAITLFGMHESGCVSRINTDAQSFNKMINSSATNLQKQLPGLKIVVFDIYKSLHDLVKTPSNYGFAEARRGCCGTGIIETTWLLCNPKSIGT</sequence>
<keyword evidence="2" id="KW-1185">Reference proteome</keyword>
<dbReference type="Proteomes" id="UP001060215">
    <property type="component" value="Chromosome 2"/>
</dbReference>